<dbReference type="PANTHER" id="PTHR12818">
    <property type="entry name" value="TRNA (ADENINE(37)-N6)-METHYLTRANSFERASE"/>
    <property type="match status" value="1"/>
</dbReference>
<dbReference type="InterPro" id="IPR036414">
    <property type="entry name" value="YaeB_N_sf"/>
</dbReference>
<feature type="domain" description="TsaA-like" evidence="3">
    <location>
        <begin position="6"/>
        <end position="130"/>
    </location>
</feature>
<comment type="similarity">
    <text evidence="2">Belongs to the tRNA methyltransferase O family.</text>
</comment>
<keyword evidence="4" id="KW-0808">Transferase</keyword>
<evidence type="ECO:0000256" key="1">
    <source>
        <dbReference type="ARBA" id="ARBA00022691"/>
    </source>
</evidence>
<dbReference type="OrthoDB" id="9804309at2"/>
<evidence type="ECO:0000259" key="3">
    <source>
        <dbReference type="PROSITE" id="PS51668"/>
    </source>
</evidence>
<dbReference type="InterPro" id="IPR023370">
    <property type="entry name" value="TrmO-like_N"/>
</dbReference>
<dbReference type="RefSeq" id="WP_072853306.1">
    <property type="nucleotide sequence ID" value="NZ_FQVI01000018.1"/>
</dbReference>
<dbReference type="STRING" id="1122155.SAMN02745158_03082"/>
<evidence type="ECO:0000313" key="5">
    <source>
        <dbReference type="Proteomes" id="UP000184245"/>
    </source>
</evidence>
<gene>
    <name evidence="4" type="ORF">SAMN02745158_03082</name>
</gene>
<dbReference type="PANTHER" id="PTHR12818:SF0">
    <property type="entry name" value="TRNA (ADENINE(37)-N6)-METHYLTRANSFERASE"/>
    <property type="match status" value="1"/>
</dbReference>
<sequence>MSTYQVHSIGTICNNENGTFVQLNPRVIPALQALDGFSHINVIWWFSHFDDHGARSVLTAEQPYKNAPEIMGIFSTRSPVRPNPIALSTAEITHIDYEKGIIHLPYIDADHNTPVLDIKPYTPSLDRVENPKVPQWCSHWPKSLEESEQFPWEEEFNF</sequence>
<name>A0A1M5A8G2_9CLOT</name>
<dbReference type="CDD" id="cd09281">
    <property type="entry name" value="UPF0066"/>
    <property type="match status" value="1"/>
</dbReference>
<evidence type="ECO:0000313" key="4">
    <source>
        <dbReference type="EMBL" id="SHF26162.1"/>
    </source>
</evidence>
<dbReference type="GO" id="GO:0008168">
    <property type="term" value="F:methyltransferase activity"/>
    <property type="evidence" value="ECO:0007669"/>
    <property type="project" value="UniProtKB-KW"/>
</dbReference>
<reference evidence="4 5" key="1">
    <citation type="submission" date="2016-11" db="EMBL/GenBank/DDBJ databases">
        <authorList>
            <person name="Jaros S."/>
            <person name="Januszkiewicz K."/>
            <person name="Wedrychowicz H."/>
        </authorList>
    </citation>
    <scope>NUCLEOTIDE SEQUENCE [LARGE SCALE GENOMIC DNA]</scope>
    <source>
        <strain evidence="4 5">DSM 17459</strain>
    </source>
</reference>
<dbReference type="EMBL" id="FQVI01000018">
    <property type="protein sequence ID" value="SHF26162.1"/>
    <property type="molecule type" value="Genomic_DNA"/>
</dbReference>
<dbReference type="Gene3D" id="2.40.30.70">
    <property type="entry name" value="YaeB-like"/>
    <property type="match status" value="1"/>
</dbReference>
<dbReference type="GO" id="GO:0032259">
    <property type="term" value="P:methylation"/>
    <property type="evidence" value="ECO:0007669"/>
    <property type="project" value="UniProtKB-KW"/>
</dbReference>
<keyword evidence="4" id="KW-0489">Methyltransferase</keyword>
<dbReference type="Pfam" id="PF01980">
    <property type="entry name" value="TrmO_N"/>
    <property type="match status" value="1"/>
</dbReference>
<keyword evidence="1" id="KW-0949">S-adenosyl-L-methionine</keyword>
<dbReference type="InterPro" id="IPR036413">
    <property type="entry name" value="YaeB-like_sf"/>
</dbReference>
<protein>
    <submittedName>
        <fullName evidence="4">tRNA-Thr(GGU) m(6)t(6)A37 methyltransferase TsaA</fullName>
    </submittedName>
</protein>
<dbReference type="SUPFAM" id="SSF118196">
    <property type="entry name" value="YaeB-like"/>
    <property type="match status" value="1"/>
</dbReference>
<dbReference type="PROSITE" id="PS51668">
    <property type="entry name" value="TSAA_2"/>
    <property type="match status" value="1"/>
</dbReference>
<accession>A0A1M5A8G2</accession>
<organism evidence="4 5">
    <name type="scientific">Lactonifactor longoviformis DSM 17459</name>
    <dbReference type="NCBI Taxonomy" id="1122155"/>
    <lineage>
        <taxon>Bacteria</taxon>
        <taxon>Bacillati</taxon>
        <taxon>Bacillota</taxon>
        <taxon>Clostridia</taxon>
        <taxon>Eubacteriales</taxon>
        <taxon>Clostridiaceae</taxon>
        <taxon>Lactonifactor</taxon>
    </lineage>
</organism>
<proteinExistence type="inferred from homology"/>
<dbReference type="InterPro" id="IPR040372">
    <property type="entry name" value="YaeB-like"/>
</dbReference>
<dbReference type="Proteomes" id="UP000184245">
    <property type="component" value="Unassembled WGS sequence"/>
</dbReference>
<keyword evidence="5" id="KW-1185">Reference proteome</keyword>
<evidence type="ECO:0000256" key="2">
    <source>
        <dbReference type="ARBA" id="ARBA00033753"/>
    </source>
</evidence>
<dbReference type="AlphaFoldDB" id="A0A1M5A8G2"/>